<evidence type="ECO:0000313" key="2">
    <source>
        <dbReference type="EMBL" id="JAH32710.1"/>
    </source>
</evidence>
<proteinExistence type="predicted"/>
<dbReference type="EMBL" id="GBXM01075867">
    <property type="protein sequence ID" value="JAH32710.1"/>
    <property type="molecule type" value="Transcribed_RNA"/>
</dbReference>
<reference evidence="2" key="2">
    <citation type="journal article" date="2015" name="Fish Shellfish Immunol.">
        <title>Early steps in the European eel (Anguilla anguilla)-Vibrio vulnificus interaction in the gills: Role of the RtxA13 toxin.</title>
        <authorList>
            <person name="Callol A."/>
            <person name="Pajuelo D."/>
            <person name="Ebbesson L."/>
            <person name="Teles M."/>
            <person name="MacKenzie S."/>
            <person name="Amaro C."/>
        </authorList>
    </citation>
    <scope>NUCLEOTIDE SEQUENCE</scope>
</reference>
<dbReference type="AlphaFoldDB" id="A0A0E9RWB8"/>
<evidence type="ECO:0000256" key="1">
    <source>
        <dbReference type="SAM" id="MobiDB-lite"/>
    </source>
</evidence>
<feature type="region of interest" description="Disordered" evidence="1">
    <location>
        <begin position="1"/>
        <end position="27"/>
    </location>
</feature>
<protein>
    <submittedName>
        <fullName evidence="2">Uncharacterized protein</fullName>
    </submittedName>
</protein>
<organism evidence="2">
    <name type="scientific">Anguilla anguilla</name>
    <name type="common">European freshwater eel</name>
    <name type="synonym">Muraena anguilla</name>
    <dbReference type="NCBI Taxonomy" id="7936"/>
    <lineage>
        <taxon>Eukaryota</taxon>
        <taxon>Metazoa</taxon>
        <taxon>Chordata</taxon>
        <taxon>Craniata</taxon>
        <taxon>Vertebrata</taxon>
        <taxon>Euteleostomi</taxon>
        <taxon>Actinopterygii</taxon>
        <taxon>Neopterygii</taxon>
        <taxon>Teleostei</taxon>
        <taxon>Anguilliformes</taxon>
        <taxon>Anguillidae</taxon>
        <taxon>Anguilla</taxon>
    </lineage>
</organism>
<reference evidence="2" key="1">
    <citation type="submission" date="2014-11" db="EMBL/GenBank/DDBJ databases">
        <authorList>
            <person name="Amaro Gonzalez C."/>
        </authorList>
    </citation>
    <scope>NUCLEOTIDE SEQUENCE</scope>
</reference>
<accession>A0A0E9RWB8</accession>
<name>A0A0E9RWB8_ANGAN</name>
<sequence>MVKPPEPRPPQPRANVATYSDRTTTGGGGGGIPSALFFFVVASNTFSPTACRFTAGVEGGRGHELPF</sequence>